<name>A0ABR1CYN7_NECAM</name>
<keyword evidence="2" id="KW-1185">Reference proteome</keyword>
<evidence type="ECO:0000313" key="2">
    <source>
        <dbReference type="Proteomes" id="UP001303046"/>
    </source>
</evidence>
<dbReference type="EMBL" id="JAVFWL010000003">
    <property type="protein sequence ID" value="KAK6742286.1"/>
    <property type="molecule type" value="Genomic_DNA"/>
</dbReference>
<organism evidence="1 2">
    <name type="scientific">Necator americanus</name>
    <name type="common">Human hookworm</name>
    <dbReference type="NCBI Taxonomy" id="51031"/>
    <lineage>
        <taxon>Eukaryota</taxon>
        <taxon>Metazoa</taxon>
        <taxon>Ecdysozoa</taxon>
        <taxon>Nematoda</taxon>
        <taxon>Chromadorea</taxon>
        <taxon>Rhabditida</taxon>
        <taxon>Rhabditina</taxon>
        <taxon>Rhabditomorpha</taxon>
        <taxon>Strongyloidea</taxon>
        <taxon>Ancylostomatidae</taxon>
        <taxon>Bunostominae</taxon>
        <taxon>Necator</taxon>
    </lineage>
</organism>
<accession>A0ABR1CYN7</accession>
<proteinExistence type="predicted"/>
<sequence length="96" mass="10629">MLTNMSSTTVYRLKVKVTLGVELRCTAEVRPPAGSPRLRRSSRHPTFRLLGIGSLAKSKPLLRITTVLAKCRDGDCMYDVWRLARGDQISGCSGHL</sequence>
<reference evidence="1 2" key="1">
    <citation type="submission" date="2023-08" db="EMBL/GenBank/DDBJ databases">
        <title>A Necator americanus chromosomal reference genome.</title>
        <authorList>
            <person name="Ilik V."/>
            <person name="Petrzelkova K.J."/>
            <person name="Pardy F."/>
            <person name="Fuh T."/>
            <person name="Niatou-Singa F.S."/>
            <person name="Gouil Q."/>
            <person name="Baker L."/>
            <person name="Ritchie M.E."/>
            <person name="Jex A.R."/>
            <person name="Gazzola D."/>
            <person name="Li H."/>
            <person name="Toshio Fujiwara R."/>
            <person name="Zhan B."/>
            <person name="Aroian R.V."/>
            <person name="Pafco B."/>
            <person name="Schwarz E.M."/>
        </authorList>
    </citation>
    <scope>NUCLEOTIDE SEQUENCE [LARGE SCALE GENOMIC DNA]</scope>
    <source>
        <strain evidence="1 2">Aroian</strain>
        <tissue evidence="1">Whole animal</tissue>
    </source>
</reference>
<evidence type="ECO:0000313" key="1">
    <source>
        <dbReference type="EMBL" id="KAK6742286.1"/>
    </source>
</evidence>
<protein>
    <submittedName>
        <fullName evidence="1">Uncharacterized protein</fullName>
    </submittedName>
</protein>
<comment type="caution">
    <text evidence="1">The sequence shown here is derived from an EMBL/GenBank/DDBJ whole genome shotgun (WGS) entry which is preliminary data.</text>
</comment>
<gene>
    <name evidence="1" type="primary">Necator_chrIII.g10647</name>
    <name evidence="1" type="ORF">RB195_009882</name>
</gene>
<dbReference type="Proteomes" id="UP001303046">
    <property type="component" value="Unassembled WGS sequence"/>
</dbReference>